<name>A0ABM7S8L6_9FLAO</name>
<keyword evidence="1" id="KW-1133">Transmembrane helix</keyword>
<sequence>MKINWGTGIVIAFGLFISFILFFVIKVQSNSKYDNELVTEEYYKKESTVQSDIEKQQNALELKDKVVFNKTEEGIVISFPKDFNPAEIEGKVFLYRPSDQKLDFEIPISISTPYLLIPKNSLVGGLWDITVDWSYESNTYMNKETMYY</sequence>
<accession>A0ABM7S8L6</accession>
<organism evidence="2 3">
    <name type="scientific">Flavobacterium okayamense</name>
    <dbReference type="NCBI Taxonomy" id="2830782"/>
    <lineage>
        <taxon>Bacteria</taxon>
        <taxon>Pseudomonadati</taxon>
        <taxon>Bacteroidota</taxon>
        <taxon>Flavobacteriia</taxon>
        <taxon>Flavobacteriales</taxon>
        <taxon>Flavobacteriaceae</taxon>
        <taxon>Flavobacterium</taxon>
    </lineage>
</organism>
<evidence type="ECO:0000313" key="2">
    <source>
        <dbReference type="EMBL" id="BCY29257.1"/>
    </source>
</evidence>
<gene>
    <name evidence="2" type="primary">ccoH</name>
    <name evidence="2" type="ORF">KK2020170_21250</name>
</gene>
<dbReference type="Proteomes" id="UP000825258">
    <property type="component" value="Chromosome"/>
</dbReference>
<keyword evidence="1" id="KW-0812">Transmembrane</keyword>
<keyword evidence="1" id="KW-0472">Membrane</keyword>
<proteinExistence type="predicted"/>
<dbReference type="InterPro" id="IPR008620">
    <property type="entry name" value="FixH"/>
</dbReference>
<evidence type="ECO:0000256" key="1">
    <source>
        <dbReference type="SAM" id="Phobius"/>
    </source>
</evidence>
<reference evidence="2 3" key="1">
    <citation type="submission" date="2021-06" db="EMBL/GenBank/DDBJ databases">
        <title>Whole genome sequences of Flavobacterium sp. KK2020170 and assembly.</title>
        <authorList>
            <person name="Kitahara K."/>
            <person name="Miyoshi S."/>
            <person name="Uesaka K."/>
        </authorList>
    </citation>
    <scope>NUCLEOTIDE SEQUENCE [LARGE SCALE GENOMIC DNA]</scope>
    <source>
        <strain evidence="2 3">KK2020170</strain>
    </source>
</reference>
<dbReference type="Pfam" id="PF05751">
    <property type="entry name" value="FixH"/>
    <property type="match status" value="1"/>
</dbReference>
<dbReference type="RefSeq" id="WP_221258346.1">
    <property type="nucleotide sequence ID" value="NZ_AP024749.1"/>
</dbReference>
<feature type="transmembrane region" description="Helical" evidence="1">
    <location>
        <begin position="6"/>
        <end position="25"/>
    </location>
</feature>
<evidence type="ECO:0000313" key="3">
    <source>
        <dbReference type="Proteomes" id="UP000825258"/>
    </source>
</evidence>
<dbReference type="EMBL" id="AP024749">
    <property type="protein sequence ID" value="BCY29257.1"/>
    <property type="molecule type" value="Genomic_DNA"/>
</dbReference>
<protein>
    <submittedName>
        <fullName evidence="2">Cytochrome Cbb3 oxidase maturation protein CcoH</fullName>
    </submittedName>
</protein>
<keyword evidence="3" id="KW-1185">Reference proteome</keyword>